<reference evidence="1" key="1">
    <citation type="submission" date="2023-03" db="EMBL/GenBank/DDBJ databases">
        <authorList>
            <person name="Julca I."/>
        </authorList>
    </citation>
    <scope>NUCLEOTIDE SEQUENCE</scope>
</reference>
<accession>A0AAV1BZD9</accession>
<evidence type="ECO:0000313" key="1">
    <source>
        <dbReference type="EMBL" id="CAI9088750.1"/>
    </source>
</evidence>
<evidence type="ECO:0000313" key="2">
    <source>
        <dbReference type="Proteomes" id="UP001161247"/>
    </source>
</evidence>
<sequence length="523" mass="58087">MKINVWEAGDSELGQRGASVAAIEEFDGDIAVESELPASEDEKNDVDSPADLSVETLDENGNPSVQCVEVTESMNSVVNFLDSNHDSVVLDNTTVLVKADVDDMVDDLILSDDLSSMVVKPACDSEYFVEYDSTHDGEMKLNESDPVVDVNAGSREFLNSLIGSNGGWLSEFDPGGLELSVGVFSALKDCNYMPDTCMNCNINQPTAGEFGLLVSGFKGGTIASEMGTMVESRVFCLVLCSNSQYAVRDLGLVYVFSAKSSMVVGFSNYVPLFNATEMFYVNGHVISGCKSMAVETIMARDHRKRGDLVELKKNREVLFACFSNCYYVNGITVESESMFIIDNFPLKYLGNYSFELLELSKFCDAWPWFDSFMKKMKMFCFWEISSKDFIPEFHVSKVFEVNPLFSAHANQELVTGVATHASSIGNISFTPYKTGEILQRNVGKFLNVVDDGRVLNLHVNCTIVDRRFTMKFLQLFVGLDSVSGYETMGTLKPWVLMITCFKGRTCFKDKQMLNPVKTSNVFF</sequence>
<dbReference type="Proteomes" id="UP001161247">
    <property type="component" value="Chromosome 1"/>
</dbReference>
<gene>
    <name evidence="1" type="ORF">OLC1_LOCUS1252</name>
</gene>
<keyword evidence="2" id="KW-1185">Reference proteome</keyword>
<name>A0AAV1BZD9_OLDCO</name>
<dbReference type="EMBL" id="OX459118">
    <property type="protein sequence ID" value="CAI9088750.1"/>
    <property type="molecule type" value="Genomic_DNA"/>
</dbReference>
<protein>
    <submittedName>
        <fullName evidence="1">OLC1v1023172C1</fullName>
    </submittedName>
</protein>
<proteinExistence type="predicted"/>
<organism evidence="1 2">
    <name type="scientific">Oldenlandia corymbosa var. corymbosa</name>
    <dbReference type="NCBI Taxonomy" id="529605"/>
    <lineage>
        <taxon>Eukaryota</taxon>
        <taxon>Viridiplantae</taxon>
        <taxon>Streptophyta</taxon>
        <taxon>Embryophyta</taxon>
        <taxon>Tracheophyta</taxon>
        <taxon>Spermatophyta</taxon>
        <taxon>Magnoliopsida</taxon>
        <taxon>eudicotyledons</taxon>
        <taxon>Gunneridae</taxon>
        <taxon>Pentapetalae</taxon>
        <taxon>asterids</taxon>
        <taxon>lamiids</taxon>
        <taxon>Gentianales</taxon>
        <taxon>Rubiaceae</taxon>
        <taxon>Rubioideae</taxon>
        <taxon>Spermacoceae</taxon>
        <taxon>Hedyotis-Oldenlandia complex</taxon>
        <taxon>Oldenlandia</taxon>
    </lineage>
</organism>
<dbReference type="AlphaFoldDB" id="A0AAV1BZD9"/>